<accession>A0A1I1DXB9</accession>
<dbReference type="AlphaFoldDB" id="A0A1I1DXB9"/>
<feature type="compositionally biased region" description="Basic and acidic residues" evidence="1">
    <location>
        <begin position="63"/>
        <end position="83"/>
    </location>
</feature>
<dbReference type="EMBL" id="FOLL01000001">
    <property type="protein sequence ID" value="SFB77223.1"/>
    <property type="molecule type" value="Genomic_DNA"/>
</dbReference>
<feature type="compositionally biased region" description="Basic and acidic residues" evidence="1">
    <location>
        <begin position="150"/>
        <end position="164"/>
    </location>
</feature>
<keyword evidence="3" id="KW-1185">Reference proteome</keyword>
<gene>
    <name evidence="2" type="ORF">SAMN05421747_1012</name>
</gene>
<dbReference type="OrthoDB" id="853871at2"/>
<evidence type="ECO:0000313" key="2">
    <source>
        <dbReference type="EMBL" id="SFB77223.1"/>
    </source>
</evidence>
<organism evidence="2 3">
    <name type="scientific">Parapedobacter composti</name>
    <dbReference type="NCBI Taxonomy" id="623281"/>
    <lineage>
        <taxon>Bacteria</taxon>
        <taxon>Pseudomonadati</taxon>
        <taxon>Bacteroidota</taxon>
        <taxon>Sphingobacteriia</taxon>
        <taxon>Sphingobacteriales</taxon>
        <taxon>Sphingobacteriaceae</taxon>
        <taxon>Parapedobacter</taxon>
    </lineage>
</organism>
<protein>
    <submittedName>
        <fullName evidence="2">Uncharacterized protein</fullName>
    </submittedName>
</protein>
<dbReference type="STRING" id="623281.SAMN05421747_1012"/>
<proteinExistence type="predicted"/>
<feature type="compositionally biased region" description="Polar residues" evidence="1">
    <location>
        <begin position="117"/>
        <end position="126"/>
    </location>
</feature>
<name>A0A1I1DXB9_9SPHI</name>
<reference evidence="2 3" key="1">
    <citation type="submission" date="2016-10" db="EMBL/GenBank/DDBJ databases">
        <authorList>
            <person name="de Groot N.N."/>
        </authorList>
    </citation>
    <scope>NUCLEOTIDE SEQUENCE [LARGE SCALE GENOMIC DNA]</scope>
    <source>
        <strain evidence="2 3">DSM 22900</strain>
    </source>
</reference>
<feature type="compositionally biased region" description="Polar residues" evidence="1">
    <location>
        <begin position="165"/>
        <end position="178"/>
    </location>
</feature>
<evidence type="ECO:0000256" key="1">
    <source>
        <dbReference type="SAM" id="MobiDB-lite"/>
    </source>
</evidence>
<feature type="region of interest" description="Disordered" evidence="1">
    <location>
        <begin position="58"/>
        <end position="204"/>
    </location>
</feature>
<evidence type="ECO:0000313" key="3">
    <source>
        <dbReference type="Proteomes" id="UP000199577"/>
    </source>
</evidence>
<dbReference type="RefSeq" id="WP_090969850.1">
    <property type="nucleotide sequence ID" value="NZ_FOLL01000001.1"/>
</dbReference>
<dbReference type="Proteomes" id="UP000199577">
    <property type="component" value="Unassembled WGS sequence"/>
</dbReference>
<sequence>MTFEDFFAKKKIDLAQFQRARPDLYQEFRQHYALMGEKSFDHTKKYWFNRLRKEFQLTTEEVTDGKTDEPNPNKSVRTDKVDAKAIPAGFKPRFKAGTARAKTDEEPTQPQEKNDNVESTSTSAAEQPQPPAKPLGFKPRFKAGTTAPAKTDEEPAQPREKNDTAEPTSTPAAEQSQPPAKPLGFKPRYKPGITGFKKGDSSSS</sequence>